<evidence type="ECO:0000256" key="1">
    <source>
        <dbReference type="SAM" id="Phobius"/>
    </source>
</evidence>
<name>A0ABP9VZF5_9BACT</name>
<keyword evidence="1" id="KW-0472">Membrane</keyword>
<feature type="transmembrane region" description="Helical" evidence="1">
    <location>
        <begin position="34"/>
        <end position="59"/>
    </location>
</feature>
<keyword evidence="1" id="KW-1133">Transmembrane helix</keyword>
<reference evidence="2 3" key="1">
    <citation type="submission" date="2024-02" db="EMBL/GenBank/DDBJ databases">
        <title>Rhodopirellula caenicola NBRC 110016.</title>
        <authorList>
            <person name="Ichikawa N."/>
            <person name="Katano-Makiyama Y."/>
            <person name="Hidaka K."/>
        </authorList>
    </citation>
    <scope>NUCLEOTIDE SEQUENCE [LARGE SCALE GENOMIC DNA]</scope>
    <source>
        <strain evidence="2 3">NBRC 110016</strain>
    </source>
</reference>
<gene>
    <name evidence="2" type="ORF">Rcae01_06020</name>
</gene>
<feature type="transmembrane region" description="Helical" evidence="1">
    <location>
        <begin position="7"/>
        <end position="28"/>
    </location>
</feature>
<evidence type="ECO:0000313" key="2">
    <source>
        <dbReference type="EMBL" id="GAA5510511.1"/>
    </source>
</evidence>
<dbReference type="EMBL" id="BAABRO010000024">
    <property type="protein sequence ID" value="GAA5510511.1"/>
    <property type="molecule type" value="Genomic_DNA"/>
</dbReference>
<organism evidence="2 3">
    <name type="scientific">Novipirellula caenicola</name>
    <dbReference type="NCBI Taxonomy" id="1536901"/>
    <lineage>
        <taxon>Bacteria</taxon>
        <taxon>Pseudomonadati</taxon>
        <taxon>Planctomycetota</taxon>
        <taxon>Planctomycetia</taxon>
        <taxon>Pirellulales</taxon>
        <taxon>Pirellulaceae</taxon>
        <taxon>Novipirellula</taxon>
    </lineage>
</organism>
<proteinExistence type="predicted"/>
<accession>A0ABP9VZF5</accession>
<sequence length="71" mass="7449">MPRITPARFALVANGGLVFGFLLATFLVDPAFAWGIVLMGCSLIYSGSSGFCGFAVIFAKLESFLGKSKAP</sequence>
<keyword evidence="1" id="KW-0812">Transmembrane</keyword>
<dbReference type="RefSeq" id="WP_345688486.1">
    <property type="nucleotide sequence ID" value="NZ_BAABRO010000024.1"/>
</dbReference>
<dbReference type="Proteomes" id="UP001416858">
    <property type="component" value="Unassembled WGS sequence"/>
</dbReference>
<protein>
    <recommendedName>
        <fullName evidence="4">DUF2892 domain-containing protein</fullName>
    </recommendedName>
</protein>
<keyword evidence="3" id="KW-1185">Reference proteome</keyword>
<evidence type="ECO:0008006" key="4">
    <source>
        <dbReference type="Google" id="ProtNLM"/>
    </source>
</evidence>
<comment type="caution">
    <text evidence="2">The sequence shown here is derived from an EMBL/GenBank/DDBJ whole genome shotgun (WGS) entry which is preliminary data.</text>
</comment>
<evidence type="ECO:0000313" key="3">
    <source>
        <dbReference type="Proteomes" id="UP001416858"/>
    </source>
</evidence>
<dbReference type="Gene3D" id="6.10.140.1340">
    <property type="match status" value="1"/>
</dbReference>